<evidence type="ECO:0000256" key="12">
    <source>
        <dbReference type="ARBA" id="ARBA00023224"/>
    </source>
</evidence>
<keyword evidence="12 13" id="KW-0807">Transducer</keyword>
<feature type="transmembrane region" description="Helical" evidence="13">
    <location>
        <begin position="6"/>
        <end position="35"/>
    </location>
</feature>
<dbReference type="InterPro" id="IPR004072">
    <property type="entry name" value="Vmron_rcpt_1"/>
</dbReference>
<evidence type="ECO:0000313" key="16">
    <source>
        <dbReference type="Proteomes" id="UP000002494"/>
    </source>
</evidence>
<feature type="transmembrane region" description="Helical" evidence="13">
    <location>
        <begin position="190"/>
        <end position="208"/>
    </location>
</feature>
<dbReference type="GO" id="GO:0019236">
    <property type="term" value="P:response to pheromone"/>
    <property type="evidence" value="ECO:0007669"/>
    <property type="project" value="UniProtKB-KW"/>
</dbReference>
<evidence type="ECO:0000256" key="1">
    <source>
        <dbReference type="ARBA" id="ARBA00002233"/>
    </source>
</evidence>
<comment type="similarity">
    <text evidence="3 13">Belongs to the G-protein coupled receptor 1 family.</text>
</comment>
<reference evidence="15" key="1">
    <citation type="submission" date="2024-01" db="EMBL/GenBank/DDBJ databases">
        <title>GRCr8: a new rat reference genome assembly contstructed from accurate long reads and long range scaffolding.</title>
        <authorList>
            <person name="Doris P.A."/>
            <person name="Kalbfleisch T."/>
            <person name="Li K."/>
            <person name="Howe K."/>
            <person name="Wood J."/>
        </authorList>
    </citation>
    <scope>NUCLEOTIDE SEQUENCE [LARGE SCALE GENOMIC DNA]</scope>
    <source>
        <strain evidence="15">Brown Norway</strain>
    </source>
</reference>
<dbReference type="Proteomes" id="UP000002494">
    <property type="component" value="Chromosome 1"/>
</dbReference>
<evidence type="ECO:0000313" key="17">
    <source>
        <dbReference type="RGD" id="2316472"/>
    </source>
</evidence>
<evidence type="ECO:0000256" key="6">
    <source>
        <dbReference type="ARBA" id="ARBA00022692"/>
    </source>
</evidence>
<dbReference type="GO" id="GO:0005886">
    <property type="term" value="C:plasma membrane"/>
    <property type="evidence" value="ECO:0000318"/>
    <property type="project" value="GO_Central"/>
</dbReference>
<name>A0A8I6AEV2_RAT</name>
<accession>A0A8I6AEV2</accession>
<keyword evidence="9 13" id="KW-0472">Membrane</keyword>
<dbReference type="AGR" id="RGD:2316472"/>
<dbReference type="AGR" id="RGD:2316476"/>
<dbReference type="PRINTS" id="PR01534">
    <property type="entry name" value="VOMERONASL1R"/>
</dbReference>
<dbReference type="RGD" id="2316476">
    <property type="gene designation" value="Vom1r17"/>
</dbReference>
<evidence type="ECO:0000256" key="4">
    <source>
        <dbReference type="ARBA" id="ARBA00022475"/>
    </source>
</evidence>
<protein>
    <recommendedName>
        <fullName evidence="13">Vomeronasal type-1 receptor</fullName>
    </recommendedName>
</protein>
<feature type="transmembrane region" description="Helical" evidence="13">
    <location>
        <begin position="90"/>
        <end position="111"/>
    </location>
</feature>
<evidence type="ECO:0000256" key="3">
    <source>
        <dbReference type="ARBA" id="ARBA00010663"/>
    </source>
</evidence>
<keyword evidence="5 13" id="KW-0589">Pheromone response</keyword>
<evidence type="ECO:0000256" key="7">
    <source>
        <dbReference type="ARBA" id="ARBA00022989"/>
    </source>
</evidence>
<dbReference type="RGD" id="2316472">
    <property type="gene designation" value="Vom1r16"/>
</dbReference>
<dbReference type="SUPFAM" id="SSF81321">
    <property type="entry name" value="Family A G protein-coupled receptor-like"/>
    <property type="match status" value="1"/>
</dbReference>
<evidence type="ECO:0000256" key="9">
    <source>
        <dbReference type="ARBA" id="ARBA00023136"/>
    </source>
</evidence>
<keyword evidence="6 13" id="KW-0812">Transmembrane</keyword>
<gene>
    <name evidence="15 18" type="primary">Vom1r17</name>
    <name evidence="17" type="synonym">Vom1r16</name>
</gene>
<feature type="transmembrane region" description="Helical" evidence="13">
    <location>
        <begin position="266"/>
        <end position="286"/>
    </location>
</feature>
<evidence type="ECO:0000256" key="13">
    <source>
        <dbReference type="RuleBase" id="RU364061"/>
    </source>
</evidence>
<evidence type="ECO:0000313" key="15">
    <source>
        <dbReference type="Ensembl" id="ENSRNOP00000092939.2"/>
    </source>
</evidence>
<keyword evidence="10" id="KW-1015">Disulfide bond</keyword>
<dbReference type="PROSITE" id="PS50262">
    <property type="entry name" value="G_PROTEIN_RECEP_F1_2"/>
    <property type="match status" value="1"/>
</dbReference>
<reference evidence="15" key="2">
    <citation type="submission" date="2025-08" db="UniProtKB">
        <authorList>
            <consortium name="Ensembl"/>
        </authorList>
    </citation>
    <scope>IDENTIFICATION</scope>
    <source>
        <strain evidence="15">Brown Norway</strain>
    </source>
</reference>
<dbReference type="AlphaFoldDB" id="A0A8I6AEV2"/>
<feature type="transmembrane region" description="Helical" evidence="13">
    <location>
        <begin position="127"/>
        <end position="148"/>
    </location>
</feature>
<feature type="transmembrane region" description="Helical" evidence="13">
    <location>
        <begin position="236"/>
        <end position="260"/>
    </location>
</feature>
<dbReference type="OMA" id="RHIHRNT"/>
<reference evidence="15" key="3">
    <citation type="submission" date="2025-09" db="UniProtKB">
        <authorList>
            <consortium name="Ensembl"/>
        </authorList>
    </citation>
    <scope>IDENTIFICATION</scope>
    <source>
        <strain evidence="15">Brown Norway</strain>
    </source>
</reference>
<evidence type="ECO:0000259" key="14">
    <source>
        <dbReference type="PROSITE" id="PS50262"/>
    </source>
</evidence>
<keyword evidence="16" id="KW-1185">Reference proteome</keyword>
<dbReference type="Pfam" id="PF03402">
    <property type="entry name" value="V1R"/>
    <property type="match status" value="1"/>
</dbReference>
<evidence type="ECO:0000256" key="8">
    <source>
        <dbReference type="ARBA" id="ARBA00023040"/>
    </source>
</evidence>
<organism evidence="15 16">
    <name type="scientific">Rattus norvegicus</name>
    <name type="common">Rat</name>
    <dbReference type="NCBI Taxonomy" id="10116"/>
    <lineage>
        <taxon>Eukaryota</taxon>
        <taxon>Metazoa</taxon>
        <taxon>Chordata</taxon>
        <taxon>Craniata</taxon>
        <taxon>Vertebrata</taxon>
        <taxon>Euteleostomi</taxon>
        <taxon>Mammalia</taxon>
        <taxon>Eutheria</taxon>
        <taxon>Euarchontoglires</taxon>
        <taxon>Glires</taxon>
        <taxon>Rodentia</taxon>
        <taxon>Myomorpha</taxon>
        <taxon>Muroidea</taxon>
        <taxon>Muridae</taxon>
        <taxon>Murinae</taxon>
        <taxon>Rattus</taxon>
    </lineage>
</organism>
<evidence type="ECO:0000256" key="10">
    <source>
        <dbReference type="ARBA" id="ARBA00023157"/>
    </source>
</evidence>
<dbReference type="GO" id="GO:0005550">
    <property type="term" value="F:pheromone binding"/>
    <property type="evidence" value="ECO:0000318"/>
    <property type="project" value="GO_Central"/>
</dbReference>
<evidence type="ECO:0000256" key="2">
    <source>
        <dbReference type="ARBA" id="ARBA00004651"/>
    </source>
</evidence>
<evidence type="ECO:0000256" key="5">
    <source>
        <dbReference type="ARBA" id="ARBA00022507"/>
    </source>
</evidence>
<comment type="subcellular location">
    <subcellularLocation>
        <location evidence="2 13">Cell membrane</location>
        <topology evidence="2 13">Multi-pass membrane protein</topology>
    </subcellularLocation>
</comment>
<proteinExistence type="inferred from homology"/>
<dbReference type="GeneTree" id="ENSGT00960000186612"/>
<dbReference type="InterPro" id="IPR017452">
    <property type="entry name" value="GPCR_Rhodpsn_7TM"/>
</dbReference>
<evidence type="ECO:0000313" key="18">
    <source>
        <dbReference type="RGD" id="2316476"/>
    </source>
</evidence>
<dbReference type="Ensembl" id="ENSRNOT00000071177.4">
    <property type="protein sequence ID" value="ENSRNOP00000092939.2"/>
    <property type="gene ID" value="ENSRNOG00000067452.2"/>
</dbReference>
<feature type="domain" description="G-protein coupled receptors family 1 profile" evidence="14">
    <location>
        <begin position="22"/>
        <end position="286"/>
    </location>
</feature>
<feature type="transmembrane region" description="Helical" evidence="13">
    <location>
        <begin position="47"/>
        <end position="70"/>
    </location>
</feature>
<keyword evidence="8 13" id="KW-0297">G-protein coupled receptor</keyword>
<evidence type="ECO:0000256" key="11">
    <source>
        <dbReference type="ARBA" id="ARBA00023170"/>
    </source>
</evidence>
<keyword evidence="7 13" id="KW-1133">Transmembrane helix</keyword>
<keyword evidence="11 13" id="KW-0675">Receptor</keyword>
<dbReference type="PANTHER" id="PTHR24062">
    <property type="entry name" value="VOMERONASAL TYPE-1 RECEPTOR"/>
    <property type="match status" value="1"/>
</dbReference>
<dbReference type="Gene3D" id="1.20.1070.10">
    <property type="entry name" value="Rhodopsin 7-helix transmembrane proteins"/>
    <property type="match status" value="1"/>
</dbReference>
<keyword evidence="4 13" id="KW-1003">Cell membrane</keyword>
<sequence length="315" mass="35774">MDASELSIGVIILSQTVIGVLANFFLLYHCMILYLTRYRLRSIDWVLMHLTVGSIFAILSKGIPQTIAAFGLKDFLNDIGCKLTFSFHRVGRGVCIGSTSFLSVFQAIIISPRDSRCSKLKVKVHKYIFYSVYLNWVIYFIISILNLLHMRAKYKNVSTINLKSFVYCYSVRHDPISDILYAALVSGPDIIFLGLMLYTSGFMVLTLYRHKQKMQQMPRMNVSSLSSPASRATKTILLLVSTFVLFYAISSLCQLLVALLYNPSLILVNVASMTASFFPTVYPFLFMNHDSWALSFCLPLKRNRHFPKASSQELN</sequence>
<dbReference type="GO" id="GO:0016503">
    <property type="term" value="F:pheromone receptor activity"/>
    <property type="evidence" value="ECO:0007669"/>
    <property type="project" value="InterPro"/>
</dbReference>
<comment type="function">
    <text evidence="1">Putative pheromone receptor implicated in the regulation of social as well as reproductive behavior.</text>
</comment>